<organism evidence="4 5">
    <name type="scientific">Sutcliffiella horikoshii</name>
    <dbReference type="NCBI Taxonomy" id="79883"/>
    <lineage>
        <taxon>Bacteria</taxon>
        <taxon>Bacillati</taxon>
        <taxon>Bacillota</taxon>
        <taxon>Bacilli</taxon>
        <taxon>Bacillales</taxon>
        <taxon>Bacillaceae</taxon>
        <taxon>Sutcliffiella</taxon>
    </lineage>
</organism>
<protein>
    <submittedName>
        <fullName evidence="4">GNAT family N-acetyltransferase</fullName>
    </submittedName>
</protein>
<dbReference type="GO" id="GO:0005737">
    <property type="term" value="C:cytoplasm"/>
    <property type="evidence" value="ECO:0007669"/>
    <property type="project" value="TreeGrafter"/>
</dbReference>
<gene>
    <name evidence="4" type="ORF">FZC75_03595</name>
</gene>
<evidence type="ECO:0000259" key="3">
    <source>
        <dbReference type="PROSITE" id="PS51186"/>
    </source>
</evidence>
<dbReference type="PANTHER" id="PTHR43626">
    <property type="entry name" value="ACYL-COA N-ACYLTRANSFERASE"/>
    <property type="match status" value="1"/>
</dbReference>
<accession>A0A5D4TCS9</accession>
<evidence type="ECO:0000256" key="2">
    <source>
        <dbReference type="ARBA" id="ARBA00023315"/>
    </source>
</evidence>
<dbReference type="PROSITE" id="PS51186">
    <property type="entry name" value="GNAT"/>
    <property type="match status" value="1"/>
</dbReference>
<sequence>MAGKYEVLNNTKPTLDEYTYLCSSVGWEDYMNFDVAETSIQNSIFSVTVRECNDIIGMGRIVGDGVIYFYIQDVVVHPEHQGKGIGNEIMDALVSYLEENAPAKAFVGLFASEGKTQFYEKYNFNDYSPNMTGMFKVIRKNKK</sequence>
<name>A0A5D4TCS9_9BACI</name>
<keyword evidence="1 4" id="KW-0808">Transferase</keyword>
<dbReference type="PANTHER" id="PTHR43626:SF4">
    <property type="entry name" value="GCN5-RELATED N-ACETYLTRANSFERASE 2, CHLOROPLASTIC"/>
    <property type="match status" value="1"/>
</dbReference>
<evidence type="ECO:0000313" key="5">
    <source>
        <dbReference type="Proteomes" id="UP000324517"/>
    </source>
</evidence>
<dbReference type="GO" id="GO:0008080">
    <property type="term" value="F:N-acetyltransferase activity"/>
    <property type="evidence" value="ECO:0007669"/>
    <property type="project" value="InterPro"/>
</dbReference>
<dbReference type="Pfam" id="PF13673">
    <property type="entry name" value="Acetyltransf_10"/>
    <property type="match status" value="1"/>
</dbReference>
<dbReference type="InterPro" id="IPR000182">
    <property type="entry name" value="GNAT_dom"/>
</dbReference>
<dbReference type="EMBL" id="VTET01000002">
    <property type="protein sequence ID" value="TYS73427.1"/>
    <property type="molecule type" value="Genomic_DNA"/>
</dbReference>
<dbReference type="OrthoDB" id="9775804at2"/>
<dbReference type="InterPro" id="IPR045039">
    <property type="entry name" value="NSI-like"/>
</dbReference>
<proteinExistence type="predicted"/>
<dbReference type="Proteomes" id="UP000324517">
    <property type="component" value="Unassembled WGS sequence"/>
</dbReference>
<dbReference type="InterPro" id="IPR016181">
    <property type="entry name" value="Acyl_CoA_acyltransferase"/>
</dbReference>
<dbReference type="SUPFAM" id="SSF55729">
    <property type="entry name" value="Acyl-CoA N-acyltransferases (Nat)"/>
    <property type="match status" value="1"/>
</dbReference>
<reference evidence="4 5" key="1">
    <citation type="submission" date="2019-08" db="EMBL/GenBank/DDBJ databases">
        <title>Bacillus genomes from the desert of Cuatro Cienegas, Coahuila.</title>
        <authorList>
            <person name="Olmedo-Alvarez G."/>
        </authorList>
    </citation>
    <scope>NUCLEOTIDE SEQUENCE [LARGE SCALE GENOMIC DNA]</scope>
    <source>
        <strain evidence="4 5">CH98b_3T</strain>
    </source>
</reference>
<keyword evidence="2" id="KW-0012">Acyltransferase</keyword>
<dbReference type="AlphaFoldDB" id="A0A5D4TCS9"/>
<comment type="caution">
    <text evidence="4">The sequence shown here is derived from an EMBL/GenBank/DDBJ whole genome shotgun (WGS) entry which is preliminary data.</text>
</comment>
<dbReference type="Gene3D" id="3.40.630.30">
    <property type="match status" value="1"/>
</dbReference>
<evidence type="ECO:0000313" key="4">
    <source>
        <dbReference type="EMBL" id="TYS73427.1"/>
    </source>
</evidence>
<evidence type="ECO:0000256" key="1">
    <source>
        <dbReference type="ARBA" id="ARBA00022679"/>
    </source>
</evidence>
<dbReference type="RefSeq" id="WP_148978465.1">
    <property type="nucleotide sequence ID" value="NZ_JBNILM010000002.1"/>
</dbReference>
<feature type="domain" description="N-acetyltransferase" evidence="3">
    <location>
        <begin position="1"/>
        <end position="139"/>
    </location>
</feature>
<dbReference type="CDD" id="cd04301">
    <property type="entry name" value="NAT_SF"/>
    <property type="match status" value="1"/>
</dbReference>